<proteinExistence type="predicted"/>
<organism evidence="1 2">
    <name type="scientific">Streptococcus canis FSL Z3-227</name>
    <dbReference type="NCBI Taxonomy" id="482234"/>
    <lineage>
        <taxon>Bacteria</taxon>
        <taxon>Bacillati</taxon>
        <taxon>Bacillota</taxon>
        <taxon>Bacilli</taxon>
        <taxon>Lactobacillales</taxon>
        <taxon>Streptococcaceae</taxon>
        <taxon>Streptococcus</taxon>
    </lineage>
</organism>
<dbReference type="EMBL" id="AIDX01000001">
    <property type="protein sequence ID" value="EIQ81843.1"/>
    <property type="molecule type" value="Genomic_DNA"/>
</dbReference>
<evidence type="ECO:0000313" key="1">
    <source>
        <dbReference type="EMBL" id="EIQ81843.1"/>
    </source>
</evidence>
<evidence type="ECO:0000313" key="2">
    <source>
        <dbReference type="Proteomes" id="UP000004423"/>
    </source>
</evidence>
<accession>A0AAV3FSD6</accession>
<sequence length="53" mass="5967">MGGPQTFFIEHYKKNVISAAFLVGHNILETSNGSQKLVTEILDELQKFEVRTS</sequence>
<dbReference type="Proteomes" id="UP000004423">
    <property type="component" value="Unassembled WGS sequence"/>
</dbReference>
<gene>
    <name evidence="1" type="ORF">SCAZ3_05495</name>
</gene>
<protein>
    <submittedName>
        <fullName evidence="1">Uncharacterized protein</fullName>
    </submittedName>
</protein>
<name>A0AAV3FSD6_STRCB</name>
<comment type="caution">
    <text evidence="1">The sequence shown here is derived from an EMBL/GenBank/DDBJ whole genome shotgun (WGS) entry which is preliminary data.</text>
</comment>
<reference evidence="1 2" key="1">
    <citation type="journal article" date="2012" name="PLoS ONE">
        <title>Gene Repertoire Evolution of Streptococcus pyogenes Inferred from Phylogenomic Analysis with Streptococcus canis and Streptococcus dysgalactiae.</title>
        <authorList>
            <person name="Lefebure T."/>
            <person name="Richards V.P."/>
            <person name="Lang P."/>
            <person name="Pavinski-Bitar P."/>
            <person name="Stanhope M.J."/>
        </authorList>
    </citation>
    <scope>NUCLEOTIDE SEQUENCE [LARGE SCALE GENOMIC DNA]</scope>
    <source>
        <strain evidence="1 2">FSL Z3-227</strain>
    </source>
</reference>
<dbReference type="AlphaFoldDB" id="A0AAV3FSD6"/>